<feature type="domain" description="PIN-like" evidence="2">
    <location>
        <begin position="20"/>
        <end position="120"/>
    </location>
</feature>
<gene>
    <name evidence="3" type="ORF">GOB93_15700</name>
</gene>
<evidence type="ECO:0000313" key="4">
    <source>
        <dbReference type="Proteomes" id="UP000635278"/>
    </source>
</evidence>
<keyword evidence="4" id="KW-1185">Reference proteome</keyword>
<dbReference type="InterPro" id="IPR041494">
    <property type="entry name" value="PIN7"/>
</dbReference>
<comment type="caution">
    <text evidence="3">The sequence shown here is derived from an EMBL/GenBank/DDBJ whole genome shotgun (WGS) entry which is preliminary data.</text>
</comment>
<dbReference type="RefSeq" id="WP_173584458.1">
    <property type="nucleotide sequence ID" value="NZ_WOTB01000025.1"/>
</dbReference>
<dbReference type="EMBL" id="WOTB01000025">
    <property type="protein sequence ID" value="NHN86075.1"/>
    <property type="molecule type" value="Genomic_DNA"/>
</dbReference>
<evidence type="ECO:0000313" key="3">
    <source>
        <dbReference type="EMBL" id="NHN86075.1"/>
    </source>
</evidence>
<dbReference type="Pfam" id="PF18475">
    <property type="entry name" value="PIN7"/>
    <property type="match status" value="1"/>
</dbReference>
<organism evidence="3 4">
    <name type="scientific">Acetobacter musti</name>
    <dbReference type="NCBI Taxonomy" id="864732"/>
    <lineage>
        <taxon>Bacteria</taxon>
        <taxon>Pseudomonadati</taxon>
        <taxon>Pseudomonadota</taxon>
        <taxon>Alphaproteobacteria</taxon>
        <taxon>Acetobacterales</taxon>
        <taxon>Acetobacteraceae</taxon>
        <taxon>Acetobacter</taxon>
    </lineage>
</organism>
<sequence>MNHIGQSFSESKTGTTLHVLIDYENVQPDVLALCGRDDVRVHVFVGALQTKISIDLAQAIQGLGSRASYVRISGNGPNALDFHVAYSVGHLSALDPDARFLIVSKDTGFDPLILHLCEKGIVCERAPSPPEKPLAPEKKSVPQNGSEERVKKLVACLRRQGAAKPKRRKSLQAEILCLFGKQLDTGGAGALIDEMQRRGIVSFNGDKIVYALPKTAG</sequence>
<dbReference type="Proteomes" id="UP000635278">
    <property type="component" value="Unassembled WGS sequence"/>
</dbReference>
<feature type="region of interest" description="Disordered" evidence="1">
    <location>
        <begin position="127"/>
        <end position="146"/>
    </location>
</feature>
<protein>
    <recommendedName>
        <fullName evidence="2">PIN-like domain-containing protein</fullName>
    </recommendedName>
</protein>
<evidence type="ECO:0000259" key="2">
    <source>
        <dbReference type="Pfam" id="PF18475"/>
    </source>
</evidence>
<accession>A0ABX0JVR6</accession>
<proteinExistence type="predicted"/>
<reference evidence="3 4" key="1">
    <citation type="journal article" date="2020" name="Int. J. Syst. Evol. Microbiol.">
        <title>Novel acetic acid bacteria from cider fermentations: Acetobacter conturbans sp. nov. and Acetobacter fallax sp. nov.</title>
        <authorList>
            <person name="Sombolestani A.S."/>
            <person name="Cleenwerck I."/>
            <person name="Cnockaert M."/>
            <person name="Borremans W."/>
            <person name="Wieme A.D."/>
            <person name="De Vuyst L."/>
            <person name="Vandamme P."/>
        </authorList>
    </citation>
    <scope>NUCLEOTIDE SEQUENCE [LARGE SCALE GENOMIC DNA]</scope>
    <source>
        <strain evidence="3 4">LMG 30640</strain>
    </source>
</reference>
<feature type="compositionally biased region" description="Basic and acidic residues" evidence="1">
    <location>
        <begin position="134"/>
        <end position="146"/>
    </location>
</feature>
<evidence type="ECO:0000256" key="1">
    <source>
        <dbReference type="SAM" id="MobiDB-lite"/>
    </source>
</evidence>
<name>A0ABX0JVR6_9PROT</name>